<dbReference type="AlphaFoldDB" id="A0A1B8NV97"/>
<dbReference type="EMBL" id="MAJD01000002">
    <property type="protein sequence ID" value="OBX33888.1"/>
    <property type="molecule type" value="Genomic_DNA"/>
</dbReference>
<evidence type="ECO:0000256" key="1">
    <source>
        <dbReference type="SAM" id="MobiDB-lite"/>
    </source>
</evidence>
<organism evidence="3 4">
    <name type="scientific">Halomonas elongata</name>
    <dbReference type="NCBI Taxonomy" id="2746"/>
    <lineage>
        <taxon>Bacteria</taxon>
        <taxon>Pseudomonadati</taxon>
        <taxon>Pseudomonadota</taxon>
        <taxon>Gammaproteobacteria</taxon>
        <taxon>Oceanospirillales</taxon>
        <taxon>Halomonadaceae</taxon>
        <taxon>Halomonas</taxon>
    </lineage>
</organism>
<keyword evidence="2" id="KW-0732">Signal</keyword>
<feature type="region of interest" description="Disordered" evidence="1">
    <location>
        <begin position="90"/>
        <end position="121"/>
    </location>
</feature>
<protein>
    <submittedName>
        <fullName evidence="3">Uncharacterized protein</fullName>
    </submittedName>
</protein>
<dbReference type="Proteomes" id="UP000092504">
    <property type="component" value="Unassembled WGS sequence"/>
</dbReference>
<proteinExistence type="predicted"/>
<evidence type="ECO:0000313" key="4">
    <source>
        <dbReference type="Proteomes" id="UP000092504"/>
    </source>
</evidence>
<comment type="caution">
    <text evidence="3">The sequence shown here is derived from an EMBL/GenBank/DDBJ whole genome shotgun (WGS) entry which is preliminary data.</text>
</comment>
<gene>
    <name evidence="3" type="ORF">A8U91_02931</name>
</gene>
<accession>A0A1B8NV97</accession>
<evidence type="ECO:0000313" key="3">
    <source>
        <dbReference type="EMBL" id="OBX33888.1"/>
    </source>
</evidence>
<sequence>MLLVVRGAGLALAQMPAMTAAYTSVTRAQMGDATTIVNVVQRTGGALGPSRWWCCLPRRSGQAKVALGAVAMVRPSCCWFCSRLPRSVQRQRYGPGGWRPESMTSRAECDKAPRRAPTLAA</sequence>
<evidence type="ECO:0000256" key="2">
    <source>
        <dbReference type="SAM" id="SignalP"/>
    </source>
</evidence>
<reference evidence="3 4" key="1">
    <citation type="submission" date="2016-06" db="EMBL/GenBank/DDBJ databases">
        <title>Genome sequence of halotolerant plant growth promoting strain of Halomonas elongata HEK1 isolated from salterns of Rann of Kutch, Gujarat, India.</title>
        <authorList>
            <person name="Gaba S."/>
            <person name="Singh R.N."/>
            <person name="Abrol S."/>
            <person name="Kaushik R."/>
            <person name="Saxena A.K."/>
        </authorList>
    </citation>
    <scope>NUCLEOTIDE SEQUENCE [LARGE SCALE GENOMIC DNA]</scope>
    <source>
        <strain evidence="3 4">HEK1</strain>
    </source>
</reference>
<feature type="signal peptide" evidence="2">
    <location>
        <begin position="1"/>
        <end position="20"/>
    </location>
</feature>
<dbReference type="PATRIC" id="fig|2746.7.peg.3006"/>
<feature type="chain" id="PRO_5008611157" evidence="2">
    <location>
        <begin position="21"/>
        <end position="121"/>
    </location>
</feature>
<name>A0A1B8NV97_HALEL</name>